<organism evidence="1 2">
    <name type="scientific">Nostoc commune NIES-4072</name>
    <dbReference type="NCBI Taxonomy" id="2005467"/>
    <lineage>
        <taxon>Bacteria</taxon>
        <taxon>Bacillati</taxon>
        <taxon>Cyanobacteriota</taxon>
        <taxon>Cyanophyceae</taxon>
        <taxon>Nostocales</taxon>
        <taxon>Nostocaceae</taxon>
        <taxon>Nostoc</taxon>
    </lineage>
</organism>
<accession>A0A2R5G0Y9</accession>
<protein>
    <submittedName>
        <fullName evidence="1">Toxin secretion ABC transporter ATP-binding protein</fullName>
    </submittedName>
</protein>
<keyword evidence="2" id="KW-1185">Reference proteome</keyword>
<keyword evidence="1" id="KW-0067">ATP-binding</keyword>
<dbReference type="AlphaFoldDB" id="A0A2R5G0Y9"/>
<dbReference type="RefSeq" id="WP_109013237.1">
    <property type="nucleotide sequence ID" value="NZ_BDUD01000002.1"/>
</dbReference>
<dbReference type="EMBL" id="BDUD01000002">
    <property type="protein sequence ID" value="GBG23378.1"/>
    <property type="molecule type" value="Genomic_DNA"/>
</dbReference>
<keyword evidence="1" id="KW-0547">Nucleotide-binding</keyword>
<evidence type="ECO:0000313" key="1">
    <source>
        <dbReference type="EMBL" id="GBG23378.1"/>
    </source>
</evidence>
<gene>
    <name evidence="1" type="ORF">NIES4072_70900</name>
</gene>
<reference evidence="1 2" key="1">
    <citation type="submission" date="2017-06" db="EMBL/GenBank/DDBJ databases">
        <title>Genome sequencing of cyanobaciteial culture collection at National Institute for Environmental Studies (NIES).</title>
        <authorList>
            <person name="Hirose Y."/>
            <person name="Shimura Y."/>
            <person name="Fujisawa T."/>
            <person name="Nakamura Y."/>
            <person name="Kawachi M."/>
        </authorList>
    </citation>
    <scope>NUCLEOTIDE SEQUENCE [LARGE SCALE GENOMIC DNA]</scope>
    <source>
        <strain evidence="1 2">NIES-4072</strain>
    </source>
</reference>
<dbReference type="Proteomes" id="UP000245124">
    <property type="component" value="Unassembled WGS sequence"/>
</dbReference>
<name>A0A2R5G0Y9_NOSCO</name>
<dbReference type="GO" id="GO:0005524">
    <property type="term" value="F:ATP binding"/>
    <property type="evidence" value="ECO:0007669"/>
    <property type="project" value="UniProtKB-KW"/>
</dbReference>
<sequence>MIESTTTIQEFLASIYPFDQLSITSVELLAEKLEPLRYRMGQAILVRETLPARVAILYPHFSQA</sequence>
<comment type="caution">
    <text evidence="1">The sequence shown here is derived from an EMBL/GenBank/DDBJ whole genome shotgun (WGS) entry which is preliminary data.</text>
</comment>
<evidence type="ECO:0000313" key="2">
    <source>
        <dbReference type="Proteomes" id="UP000245124"/>
    </source>
</evidence>
<proteinExistence type="predicted"/>